<feature type="domain" description="Heterokaryon incompatibility" evidence="1">
    <location>
        <begin position="46"/>
        <end position="131"/>
    </location>
</feature>
<evidence type="ECO:0000313" key="3">
    <source>
        <dbReference type="Proteomes" id="UP000235786"/>
    </source>
</evidence>
<evidence type="ECO:0000313" key="2">
    <source>
        <dbReference type="EMBL" id="PMD38591.1"/>
    </source>
</evidence>
<dbReference type="PANTHER" id="PTHR24148">
    <property type="entry name" value="ANKYRIN REPEAT DOMAIN-CONTAINING PROTEIN 39 HOMOLOG-RELATED"/>
    <property type="match status" value="1"/>
</dbReference>
<evidence type="ECO:0000259" key="1">
    <source>
        <dbReference type="Pfam" id="PF06985"/>
    </source>
</evidence>
<protein>
    <recommendedName>
        <fullName evidence="1">Heterokaryon incompatibility domain-containing protein</fullName>
    </recommendedName>
</protein>
<sequence length="132" mass="14938">YQYDRLKYSNSIRLLVLQPGRPGSDIHCSLEPTTLSECHDDIYQCYTALSYVCGDAKQRRVVFIDGLPLIVTVTLAAALDDLRDAQRTLRLWADAICIDQSCIPERNHQVSLMRDIYSLAPKTVIHLGKSNE</sequence>
<dbReference type="OrthoDB" id="2157530at2759"/>
<organism evidence="2 3">
    <name type="scientific">Hyaloscypha variabilis (strain UAMH 11265 / GT02V1 / F)</name>
    <name type="common">Meliniomyces variabilis</name>
    <dbReference type="NCBI Taxonomy" id="1149755"/>
    <lineage>
        <taxon>Eukaryota</taxon>
        <taxon>Fungi</taxon>
        <taxon>Dikarya</taxon>
        <taxon>Ascomycota</taxon>
        <taxon>Pezizomycotina</taxon>
        <taxon>Leotiomycetes</taxon>
        <taxon>Helotiales</taxon>
        <taxon>Hyaloscyphaceae</taxon>
        <taxon>Hyaloscypha</taxon>
        <taxon>Hyaloscypha variabilis</taxon>
    </lineage>
</organism>
<dbReference type="PANTHER" id="PTHR24148:SF73">
    <property type="entry name" value="HET DOMAIN PROTEIN (AFU_ORTHOLOGUE AFUA_8G01020)"/>
    <property type="match status" value="1"/>
</dbReference>
<dbReference type="AlphaFoldDB" id="A0A2J6RJB6"/>
<gene>
    <name evidence="2" type="ORF">L207DRAFT_376298</name>
</gene>
<dbReference type="STRING" id="1149755.A0A2J6RJB6"/>
<dbReference type="EMBL" id="KZ613947">
    <property type="protein sequence ID" value="PMD38591.1"/>
    <property type="molecule type" value="Genomic_DNA"/>
</dbReference>
<feature type="non-terminal residue" evidence="2">
    <location>
        <position position="1"/>
    </location>
</feature>
<feature type="non-terminal residue" evidence="2">
    <location>
        <position position="132"/>
    </location>
</feature>
<dbReference type="Proteomes" id="UP000235786">
    <property type="component" value="Unassembled WGS sequence"/>
</dbReference>
<dbReference type="InterPro" id="IPR052895">
    <property type="entry name" value="HetReg/Transcr_Mod"/>
</dbReference>
<dbReference type="InterPro" id="IPR010730">
    <property type="entry name" value="HET"/>
</dbReference>
<proteinExistence type="predicted"/>
<dbReference type="Pfam" id="PF06985">
    <property type="entry name" value="HET"/>
    <property type="match status" value="1"/>
</dbReference>
<accession>A0A2J6RJB6</accession>
<reference evidence="2 3" key="1">
    <citation type="submission" date="2016-04" db="EMBL/GenBank/DDBJ databases">
        <title>A degradative enzymes factory behind the ericoid mycorrhizal symbiosis.</title>
        <authorList>
            <consortium name="DOE Joint Genome Institute"/>
            <person name="Martino E."/>
            <person name="Morin E."/>
            <person name="Grelet G."/>
            <person name="Kuo A."/>
            <person name="Kohler A."/>
            <person name="Daghino S."/>
            <person name="Barry K."/>
            <person name="Choi C."/>
            <person name="Cichocki N."/>
            <person name="Clum A."/>
            <person name="Copeland A."/>
            <person name="Hainaut M."/>
            <person name="Haridas S."/>
            <person name="Labutti K."/>
            <person name="Lindquist E."/>
            <person name="Lipzen A."/>
            <person name="Khouja H.-R."/>
            <person name="Murat C."/>
            <person name="Ohm R."/>
            <person name="Olson A."/>
            <person name="Spatafora J."/>
            <person name="Veneault-Fourrey C."/>
            <person name="Henrissat B."/>
            <person name="Grigoriev I."/>
            <person name="Martin F."/>
            <person name="Perotto S."/>
        </authorList>
    </citation>
    <scope>NUCLEOTIDE SEQUENCE [LARGE SCALE GENOMIC DNA]</scope>
    <source>
        <strain evidence="2 3">F</strain>
    </source>
</reference>
<name>A0A2J6RJB6_HYAVF</name>
<keyword evidence="3" id="KW-1185">Reference proteome</keyword>